<dbReference type="Gene3D" id="3.40.50.720">
    <property type="entry name" value="NAD(P)-binding Rossmann-like Domain"/>
    <property type="match status" value="1"/>
</dbReference>
<evidence type="ECO:0000259" key="4">
    <source>
        <dbReference type="SMART" id="SM00822"/>
    </source>
</evidence>
<dbReference type="PRINTS" id="PR00081">
    <property type="entry name" value="GDHRDH"/>
</dbReference>
<dbReference type="GO" id="GO:0016616">
    <property type="term" value="F:oxidoreductase activity, acting on the CH-OH group of donors, NAD or NADP as acceptor"/>
    <property type="evidence" value="ECO:0007669"/>
    <property type="project" value="UniProtKB-ARBA"/>
</dbReference>
<dbReference type="SUPFAM" id="SSF51735">
    <property type="entry name" value="NAD(P)-binding Rossmann-fold domains"/>
    <property type="match status" value="1"/>
</dbReference>
<dbReference type="AlphaFoldDB" id="A0A9X3B9N6"/>
<dbReference type="InterPro" id="IPR057326">
    <property type="entry name" value="KR_dom"/>
</dbReference>
<comment type="caution">
    <text evidence="5">The sequence shown here is derived from an EMBL/GenBank/DDBJ whole genome shotgun (WGS) entry which is preliminary data.</text>
</comment>
<dbReference type="EMBL" id="JAOTIF010000021">
    <property type="protein sequence ID" value="MCU7551556.1"/>
    <property type="molecule type" value="Genomic_DNA"/>
</dbReference>
<comment type="similarity">
    <text evidence="1 3">Belongs to the short-chain dehydrogenases/reductases (SDR) family.</text>
</comment>
<dbReference type="PANTHER" id="PTHR42760:SF5">
    <property type="entry name" value="2-DEHYDRO-3-DEOXY-D-GLUCONATE 5-DEHYDROGENASE"/>
    <property type="match status" value="1"/>
</dbReference>
<keyword evidence="2" id="KW-0560">Oxidoreductase</keyword>
<dbReference type="PANTHER" id="PTHR42760">
    <property type="entry name" value="SHORT-CHAIN DEHYDROGENASES/REDUCTASES FAMILY MEMBER"/>
    <property type="match status" value="1"/>
</dbReference>
<gene>
    <name evidence="5" type="ORF">OCK74_20715</name>
</gene>
<organism evidence="5 6">
    <name type="scientific">Paraflavisolibacter caeni</name>
    <dbReference type="NCBI Taxonomy" id="2982496"/>
    <lineage>
        <taxon>Bacteria</taxon>
        <taxon>Pseudomonadati</taxon>
        <taxon>Bacteroidota</taxon>
        <taxon>Chitinophagia</taxon>
        <taxon>Chitinophagales</taxon>
        <taxon>Chitinophagaceae</taxon>
        <taxon>Paraflavisolibacter</taxon>
    </lineage>
</organism>
<evidence type="ECO:0000256" key="2">
    <source>
        <dbReference type="ARBA" id="ARBA00023002"/>
    </source>
</evidence>
<dbReference type="Proteomes" id="UP001155483">
    <property type="component" value="Unassembled WGS sequence"/>
</dbReference>
<dbReference type="FunFam" id="3.40.50.720:FF:000084">
    <property type="entry name" value="Short-chain dehydrogenase reductase"/>
    <property type="match status" value="1"/>
</dbReference>
<name>A0A9X3B9N6_9BACT</name>
<reference evidence="5" key="2">
    <citation type="submission" date="2023-04" db="EMBL/GenBank/DDBJ databases">
        <title>Paracnuella aquatica gen. nov., sp. nov., a member of the family Chitinophagaceae isolated from a hot spring.</title>
        <authorList>
            <person name="Wang C."/>
        </authorList>
    </citation>
    <scope>NUCLEOTIDE SEQUENCE</scope>
    <source>
        <strain evidence="5">LB-8</strain>
    </source>
</reference>
<evidence type="ECO:0000256" key="1">
    <source>
        <dbReference type="ARBA" id="ARBA00006484"/>
    </source>
</evidence>
<proteinExistence type="inferred from homology"/>
<evidence type="ECO:0000313" key="5">
    <source>
        <dbReference type="EMBL" id="MCU7551556.1"/>
    </source>
</evidence>
<dbReference type="PRINTS" id="PR00080">
    <property type="entry name" value="SDRFAMILY"/>
</dbReference>
<evidence type="ECO:0000256" key="3">
    <source>
        <dbReference type="RuleBase" id="RU000363"/>
    </source>
</evidence>
<accession>A0A9X3B9N6</accession>
<dbReference type="PROSITE" id="PS00061">
    <property type="entry name" value="ADH_SHORT"/>
    <property type="match status" value="1"/>
</dbReference>
<reference evidence="5" key="1">
    <citation type="submission" date="2022-09" db="EMBL/GenBank/DDBJ databases">
        <authorList>
            <person name="Yuan C."/>
            <person name="Ke Z."/>
        </authorList>
    </citation>
    <scope>NUCLEOTIDE SEQUENCE</scope>
    <source>
        <strain evidence="5">LB-8</strain>
    </source>
</reference>
<evidence type="ECO:0000313" key="6">
    <source>
        <dbReference type="Proteomes" id="UP001155483"/>
    </source>
</evidence>
<feature type="domain" description="Ketoreductase" evidence="4">
    <location>
        <begin position="10"/>
        <end position="203"/>
    </location>
</feature>
<keyword evidence="6" id="KW-1185">Reference proteome</keyword>
<sequence>MQRLFDLSGKTALVTGCARGIGKAMAAALAEAGADIIGVSSGLASSGSEVEKEVTAFGRKFTAYQCDFSDRNALYGFIKKAKEENPPIDILINNAGIIMRKPVEEHPDEYWDQVIAVNLDAQFVITREIGKDMLVRGSGKVIFTCSMLSYQGGINVPGYTASKSAVAGLVKAFANEWASRGINVNGIAPGYIETDNTQALREDPERKQAILNRIPAGRWGAPEDFIGPVVFLCSEAGNYVNGTILNVDGGWMAR</sequence>
<dbReference type="InterPro" id="IPR036291">
    <property type="entry name" value="NAD(P)-bd_dom_sf"/>
</dbReference>
<dbReference type="InterPro" id="IPR020904">
    <property type="entry name" value="Sc_DH/Rdtase_CS"/>
</dbReference>
<dbReference type="InterPro" id="IPR002347">
    <property type="entry name" value="SDR_fam"/>
</dbReference>
<dbReference type="Pfam" id="PF00106">
    <property type="entry name" value="adh_short"/>
    <property type="match status" value="1"/>
</dbReference>
<dbReference type="SMART" id="SM00822">
    <property type="entry name" value="PKS_KR"/>
    <property type="match status" value="1"/>
</dbReference>
<protein>
    <submittedName>
        <fullName evidence="5">SDR family oxidoreductase</fullName>
    </submittedName>
</protein>